<keyword evidence="2 7" id="KW-0812">Transmembrane</keyword>
<feature type="region of interest" description="Disordered" evidence="6">
    <location>
        <begin position="1"/>
        <end position="34"/>
    </location>
</feature>
<evidence type="ECO:0000256" key="1">
    <source>
        <dbReference type="ARBA" id="ARBA00004141"/>
    </source>
</evidence>
<dbReference type="GO" id="GO:0043190">
    <property type="term" value="C:ATP-binding cassette (ABC) transporter complex"/>
    <property type="evidence" value="ECO:0007669"/>
    <property type="project" value="InterPro"/>
</dbReference>
<dbReference type="Proteomes" id="UP000268658">
    <property type="component" value="Chromosome"/>
</dbReference>
<feature type="transmembrane region" description="Helical" evidence="7">
    <location>
        <begin position="87"/>
        <end position="111"/>
    </location>
</feature>
<evidence type="ECO:0000256" key="3">
    <source>
        <dbReference type="ARBA" id="ARBA00022989"/>
    </source>
</evidence>
<comment type="subcellular location">
    <subcellularLocation>
        <location evidence="1">Membrane</location>
        <topology evidence="1">Multi-pass membrane protein</topology>
    </subcellularLocation>
</comment>
<organism evidence="9 10">
    <name type="scientific">Actinomyces viscosus</name>
    <dbReference type="NCBI Taxonomy" id="1656"/>
    <lineage>
        <taxon>Bacteria</taxon>
        <taxon>Bacillati</taxon>
        <taxon>Actinomycetota</taxon>
        <taxon>Actinomycetes</taxon>
        <taxon>Actinomycetales</taxon>
        <taxon>Actinomycetaceae</taxon>
        <taxon>Actinomyces</taxon>
    </lineage>
</organism>
<feature type="transmembrane region" description="Helical" evidence="7">
    <location>
        <begin position="252"/>
        <end position="271"/>
    </location>
</feature>
<feature type="transmembrane region" description="Helical" evidence="7">
    <location>
        <begin position="58"/>
        <end position="75"/>
    </location>
</feature>
<evidence type="ECO:0000256" key="7">
    <source>
        <dbReference type="SAM" id="Phobius"/>
    </source>
</evidence>
<sequence length="280" mass="29943">MSSLSSPSTPSSLSLPSVKSSSPDRLDPSSRTTPPLGGLSLTLLSLEARRRLRNRRSMIFSILLPVAFFLMFTTTDYSATPYGNGNVVANMMIGMALYGALMTTTGAGAAVSNERASGWSRQLRLTPLRPIAYIGAKAIVGMLISAIAIGAVYACGPLRHAHMPVSTWIGSALIVWLGSLVFVAFGLFVGYLLPSDNAMQIVGPLMALLAFLGGMFIPLTPGSAMDRVGSLTPMYGLHKLALWPMGAETFSWWWVVNALAWLVIFLGGAAWRMGRDTARV</sequence>
<evidence type="ECO:0000313" key="10">
    <source>
        <dbReference type="Proteomes" id="UP000268658"/>
    </source>
</evidence>
<dbReference type="PIRSF" id="PIRSF006648">
    <property type="entry name" value="DrrB"/>
    <property type="match status" value="1"/>
</dbReference>
<feature type="transmembrane region" description="Helical" evidence="7">
    <location>
        <begin position="131"/>
        <end position="153"/>
    </location>
</feature>
<dbReference type="Pfam" id="PF01061">
    <property type="entry name" value="ABC2_membrane"/>
    <property type="match status" value="1"/>
</dbReference>
<proteinExistence type="predicted"/>
<dbReference type="InterPro" id="IPR013525">
    <property type="entry name" value="ABC2_TM"/>
</dbReference>
<keyword evidence="5" id="KW-0046">Antibiotic resistance</keyword>
<evidence type="ECO:0000256" key="4">
    <source>
        <dbReference type="ARBA" id="ARBA00023136"/>
    </source>
</evidence>
<dbReference type="InterPro" id="IPR051784">
    <property type="entry name" value="Nod_factor_ABC_transporter"/>
</dbReference>
<dbReference type="PANTHER" id="PTHR43229">
    <property type="entry name" value="NODULATION PROTEIN J"/>
    <property type="match status" value="1"/>
</dbReference>
<evidence type="ECO:0000256" key="2">
    <source>
        <dbReference type="ARBA" id="ARBA00022692"/>
    </source>
</evidence>
<protein>
    <submittedName>
        <fullName evidence="9">ABC-2 family transporter protein</fullName>
    </submittedName>
</protein>
<feature type="compositionally biased region" description="Low complexity" evidence="6">
    <location>
        <begin position="1"/>
        <end position="21"/>
    </location>
</feature>
<dbReference type="AlphaFoldDB" id="A0A3S4WJB2"/>
<evidence type="ECO:0000256" key="6">
    <source>
        <dbReference type="SAM" id="MobiDB-lite"/>
    </source>
</evidence>
<feature type="domain" description="ABC-2 type transporter transmembrane" evidence="8">
    <location>
        <begin position="42"/>
        <end position="220"/>
    </location>
</feature>
<dbReference type="InterPro" id="IPR000412">
    <property type="entry name" value="ABC_2_transport"/>
</dbReference>
<name>A0A3S4WJB2_ACTVI</name>
<evidence type="ECO:0000256" key="5">
    <source>
        <dbReference type="ARBA" id="ARBA00023251"/>
    </source>
</evidence>
<keyword evidence="4 7" id="KW-0472">Membrane</keyword>
<feature type="transmembrane region" description="Helical" evidence="7">
    <location>
        <begin position="173"/>
        <end position="193"/>
    </location>
</feature>
<dbReference type="EMBL" id="LR134477">
    <property type="protein sequence ID" value="VEI15485.1"/>
    <property type="molecule type" value="Genomic_DNA"/>
</dbReference>
<dbReference type="GO" id="GO:0046677">
    <property type="term" value="P:response to antibiotic"/>
    <property type="evidence" value="ECO:0007669"/>
    <property type="project" value="UniProtKB-KW"/>
</dbReference>
<gene>
    <name evidence="9" type="ORF">NCTC10951_01178</name>
</gene>
<dbReference type="GO" id="GO:0140359">
    <property type="term" value="F:ABC-type transporter activity"/>
    <property type="evidence" value="ECO:0007669"/>
    <property type="project" value="InterPro"/>
</dbReference>
<evidence type="ECO:0000259" key="8">
    <source>
        <dbReference type="Pfam" id="PF01061"/>
    </source>
</evidence>
<feature type="transmembrane region" description="Helical" evidence="7">
    <location>
        <begin position="205"/>
        <end position="224"/>
    </location>
</feature>
<dbReference type="OrthoDB" id="63188at2"/>
<reference evidence="9 10" key="1">
    <citation type="submission" date="2018-12" db="EMBL/GenBank/DDBJ databases">
        <authorList>
            <consortium name="Pathogen Informatics"/>
        </authorList>
    </citation>
    <scope>NUCLEOTIDE SEQUENCE [LARGE SCALE GENOMIC DNA]</scope>
    <source>
        <strain evidence="9 10">NCTC10951</strain>
    </source>
</reference>
<dbReference type="KEGG" id="avc:NCTC10951_01178"/>
<accession>A0A3S4WJB2</accession>
<evidence type="ECO:0000313" key="9">
    <source>
        <dbReference type="EMBL" id="VEI15485.1"/>
    </source>
</evidence>
<keyword evidence="3 7" id="KW-1133">Transmembrane helix</keyword>
<dbReference type="PANTHER" id="PTHR43229:SF6">
    <property type="entry name" value="ABC-TYPE MULTIDRUG TRANSPORT SYSTEM, PERMEASE COMPONENT"/>
    <property type="match status" value="1"/>
</dbReference>